<gene>
    <name evidence="5 7" type="primary">folE</name>
    <name evidence="7" type="ORF">ACFO3D_06130</name>
</gene>
<comment type="catalytic activity">
    <reaction evidence="1 5">
        <text>GTP + H2O = 7,8-dihydroneopterin 3'-triphosphate + formate + H(+)</text>
        <dbReference type="Rhea" id="RHEA:17473"/>
        <dbReference type="ChEBI" id="CHEBI:15377"/>
        <dbReference type="ChEBI" id="CHEBI:15378"/>
        <dbReference type="ChEBI" id="CHEBI:15740"/>
        <dbReference type="ChEBI" id="CHEBI:37565"/>
        <dbReference type="ChEBI" id="CHEBI:58462"/>
        <dbReference type="EC" id="3.5.4.16"/>
    </reaction>
</comment>
<dbReference type="PROSITE" id="PS00860">
    <property type="entry name" value="GTP_CYCLOHYDROL_1_2"/>
    <property type="match status" value="1"/>
</dbReference>
<dbReference type="GO" id="GO:0003934">
    <property type="term" value="F:GTP cyclohydrolase I activity"/>
    <property type="evidence" value="ECO:0007669"/>
    <property type="project" value="UniProtKB-EC"/>
</dbReference>
<comment type="caution">
    <text evidence="7">The sequence shown here is derived from an EMBL/GenBank/DDBJ whole genome shotgun (WGS) entry which is preliminary data.</text>
</comment>
<dbReference type="Proteomes" id="UP001595989">
    <property type="component" value="Unassembled WGS sequence"/>
</dbReference>
<keyword evidence="5" id="KW-0862">Zinc</keyword>
<evidence type="ECO:0000256" key="1">
    <source>
        <dbReference type="ARBA" id="ARBA00001052"/>
    </source>
</evidence>
<sequence>MVGKTLEKGILEEYVRGILEVIGEDPCREGLLETPKRVAKMYREVFAGIGVAPETALTTTFDAEGYEGMIVVKDIDYYTFCEHHLIPFFGKVHIGYIPDKQIVGLSKFARLVELTAQRPQVQERMTDQIAKAISNVLQPKGVMVKLAGQHLCMCARGVKKPGSSTVTSVKKGAFLESESLVREFESNIANS</sequence>
<keyword evidence="5" id="KW-0342">GTP-binding</keyword>
<dbReference type="SUPFAM" id="SSF55620">
    <property type="entry name" value="Tetrahydrobiopterin biosynthesis enzymes-like"/>
    <property type="match status" value="1"/>
</dbReference>
<dbReference type="InterPro" id="IPR018234">
    <property type="entry name" value="GTP_CycHdrlase_I_CS"/>
</dbReference>
<dbReference type="EC" id="3.5.4.16" evidence="5"/>
<organism evidence="7 8">
    <name type="scientific">Virgibacillus kekensis</name>
    <dbReference type="NCBI Taxonomy" id="202261"/>
    <lineage>
        <taxon>Bacteria</taxon>
        <taxon>Bacillati</taxon>
        <taxon>Bacillota</taxon>
        <taxon>Bacilli</taxon>
        <taxon>Bacillales</taxon>
        <taxon>Bacillaceae</taxon>
        <taxon>Virgibacillus</taxon>
    </lineage>
</organism>
<proteinExistence type="inferred from homology"/>
<dbReference type="HAMAP" id="MF_00223">
    <property type="entry name" value="FolE"/>
    <property type="match status" value="1"/>
</dbReference>
<evidence type="ECO:0000313" key="7">
    <source>
        <dbReference type="EMBL" id="MFC4557786.1"/>
    </source>
</evidence>
<feature type="binding site" evidence="5">
    <location>
        <position position="84"/>
    </location>
    <ligand>
        <name>Zn(2+)</name>
        <dbReference type="ChEBI" id="CHEBI:29105"/>
    </ligand>
</feature>
<evidence type="ECO:0000259" key="6">
    <source>
        <dbReference type="Pfam" id="PF01227"/>
    </source>
</evidence>
<reference evidence="8" key="1">
    <citation type="journal article" date="2019" name="Int. J. Syst. Evol. Microbiol.">
        <title>The Global Catalogue of Microorganisms (GCM) 10K type strain sequencing project: providing services to taxonomists for standard genome sequencing and annotation.</title>
        <authorList>
            <consortium name="The Broad Institute Genomics Platform"/>
            <consortium name="The Broad Institute Genome Sequencing Center for Infectious Disease"/>
            <person name="Wu L."/>
            <person name="Ma J."/>
        </authorList>
    </citation>
    <scope>NUCLEOTIDE SEQUENCE [LARGE SCALE GENOMIC DNA]</scope>
    <source>
        <strain evidence="8">CGMCC 4.7426</strain>
    </source>
</reference>
<dbReference type="Gene3D" id="1.10.286.10">
    <property type="match status" value="1"/>
</dbReference>
<keyword evidence="5" id="KW-0479">Metal-binding</keyword>
<feature type="domain" description="GTP cyclohydrolase I" evidence="6">
    <location>
        <begin position="12"/>
        <end position="187"/>
    </location>
</feature>
<name>A0ABV9DGD2_9BACI</name>
<dbReference type="PROSITE" id="PS00859">
    <property type="entry name" value="GTP_CYCLOHYDROL_1_1"/>
    <property type="match status" value="1"/>
</dbReference>
<accession>A0ABV9DGD2</accession>
<comment type="subunit">
    <text evidence="5">Homopolymer.</text>
</comment>
<dbReference type="InterPro" id="IPR001474">
    <property type="entry name" value="GTP_CycHdrlase_I"/>
</dbReference>
<dbReference type="PANTHER" id="PTHR11109:SF7">
    <property type="entry name" value="GTP CYCLOHYDROLASE 1"/>
    <property type="match status" value="1"/>
</dbReference>
<dbReference type="NCBIfam" id="NF006826">
    <property type="entry name" value="PRK09347.1-3"/>
    <property type="match status" value="1"/>
</dbReference>
<evidence type="ECO:0000256" key="4">
    <source>
        <dbReference type="ARBA" id="ARBA00022801"/>
    </source>
</evidence>
<feature type="binding site" evidence="5">
    <location>
        <position position="152"/>
    </location>
    <ligand>
        <name>Zn(2+)</name>
        <dbReference type="ChEBI" id="CHEBI:29105"/>
    </ligand>
</feature>
<evidence type="ECO:0000313" key="8">
    <source>
        <dbReference type="Proteomes" id="UP001595989"/>
    </source>
</evidence>
<dbReference type="NCBIfam" id="TIGR00063">
    <property type="entry name" value="folE"/>
    <property type="match status" value="1"/>
</dbReference>
<dbReference type="RefSeq" id="WP_390293858.1">
    <property type="nucleotide sequence ID" value="NZ_JBHSFU010000004.1"/>
</dbReference>
<keyword evidence="4 5" id="KW-0378">Hydrolase</keyword>
<dbReference type="InterPro" id="IPR020602">
    <property type="entry name" value="GTP_CycHdrlase_I_dom"/>
</dbReference>
<comment type="pathway">
    <text evidence="2 5">Cofactor biosynthesis; 7,8-dihydroneopterin triphosphate biosynthesis; 7,8-dihydroneopterin triphosphate from GTP: step 1/1.</text>
</comment>
<dbReference type="EMBL" id="JBHSFU010000004">
    <property type="protein sequence ID" value="MFC4557786.1"/>
    <property type="molecule type" value="Genomic_DNA"/>
</dbReference>
<evidence type="ECO:0000256" key="3">
    <source>
        <dbReference type="ARBA" id="ARBA00022563"/>
    </source>
</evidence>
<dbReference type="Pfam" id="PF01227">
    <property type="entry name" value="GTP_cyclohydroI"/>
    <property type="match status" value="1"/>
</dbReference>
<evidence type="ECO:0000256" key="5">
    <source>
        <dbReference type="HAMAP-Rule" id="MF_00223"/>
    </source>
</evidence>
<comment type="similarity">
    <text evidence="5">Belongs to the GTP cyclohydrolase I family.</text>
</comment>
<evidence type="ECO:0000256" key="2">
    <source>
        <dbReference type="ARBA" id="ARBA00005080"/>
    </source>
</evidence>
<dbReference type="NCBIfam" id="NF006825">
    <property type="entry name" value="PRK09347.1-2"/>
    <property type="match status" value="1"/>
</dbReference>
<feature type="binding site" evidence="5">
    <location>
        <position position="81"/>
    </location>
    <ligand>
        <name>Zn(2+)</name>
        <dbReference type="ChEBI" id="CHEBI:29105"/>
    </ligand>
</feature>
<dbReference type="InterPro" id="IPR043134">
    <property type="entry name" value="GTP-CH-I_N"/>
</dbReference>
<keyword evidence="5" id="KW-0547">Nucleotide-binding</keyword>
<dbReference type="Gene3D" id="3.30.1130.10">
    <property type="match status" value="1"/>
</dbReference>
<dbReference type="PANTHER" id="PTHR11109">
    <property type="entry name" value="GTP CYCLOHYDROLASE I"/>
    <property type="match status" value="1"/>
</dbReference>
<keyword evidence="3 5" id="KW-0554">One-carbon metabolism</keyword>
<keyword evidence="8" id="KW-1185">Reference proteome</keyword>
<protein>
    <recommendedName>
        <fullName evidence="5">GTP cyclohydrolase 1</fullName>
        <ecNumber evidence="5">3.5.4.16</ecNumber>
    </recommendedName>
    <alternativeName>
        <fullName evidence="5">GTP cyclohydrolase I</fullName>
        <shortName evidence="5">GTP-CH-I</shortName>
    </alternativeName>
</protein>
<dbReference type="InterPro" id="IPR043133">
    <property type="entry name" value="GTP-CH-I_C/QueF"/>
</dbReference>